<dbReference type="InterPro" id="IPR010141">
    <property type="entry name" value="FGAM_synthase"/>
</dbReference>
<proteinExistence type="predicted"/>
<evidence type="ECO:0000256" key="1">
    <source>
        <dbReference type="ARBA" id="ARBA00022598"/>
    </source>
</evidence>
<dbReference type="InterPro" id="IPR010918">
    <property type="entry name" value="PurM-like_C_dom"/>
</dbReference>
<dbReference type="Gene3D" id="3.40.50.880">
    <property type="match status" value="1"/>
</dbReference>
<dbReference type="CDD" id="cd01740">
    <property type="entry name" value="GATase1_FGAR_AT"/>
    <property type="match status" value="1"/>
</dbReference>
<dbReference type="SUPFAM" id="SSF52317">
    <property type="entry name" value="Class I glutamine amidotransferase-like"/>
    <property type="match status" value="1"/>
</dbReference>
<dbReference type="GO" id="GO:0004642">
    <property type="term" value="F:phosphoribosylformylglycinamidine synthase activity"/>
    <property type="evidence" value="ECO:0007669"/>
    <property type="project" value="UniProtKB-EC"/>
</dbReference>
<gene>
    <name evidence="10" type="ordered locus">Hprae_1805</name>
</gene>
<dbReference type="PATRIC" id="fig|572479.3.peg.1837"/>
<evidence type="ECO:0000259" key="9">
    <source>
        <dbReference type="Pfam" id="PF18072"/>
    </source>
</evidence>
<dbReference type="PANTHER" id="PTHR10099">
    <property type="entry name" value="PHOSPHORIBOSYLFORMYLGLYCINAMIDINE SYNTHASE"/>
    <property type="match status" value="1"/>
</dbReference>
<dbReference type="InterPro" id="IPR029062">
    <property type="entry name" value="Class_I_gatase-like"/>
</dbReference>
<dbReference type="Pfam" id="PF13507">
    <property type="entry name" value="GATase_5"/>
    <property type="match status" value="1"/>
</dbReference>
<dbReference type="PROSITE" id="PS51273">
    <property type="entry name" value="GATASE_TYPE_1"/>
    <property type="match status" value="1"/>
</dbReference>
<dbReference type="Proteomes" id="UP000006866">
    <property type="component" value="Chromosome"/>
</dbReference>
<dbReference type="Gene3D" id="3.90.650.10">
    <property type="entry name" value="PurM-like C-terminal domain"/>
    <property type="match status" value="2"/>
</dbReference>
<evidence type="ECO:0000256" key="4">
    <source>
        <dbReference type="ARBA" id="ARBA00022755"/>
    </source>
</evidence>
<keyword evidence="11" id="KW-1185">Reference proteome</keyword>
<dbReference type="Gene3D" id="3.30.1330.10">
    <property type="entry name" value="PurM-like, N-terminal domain"/>
    <property type="match status" value="2"/>
</dbReference>
<evidence type="ECO:0000313" key="11">
    <source>
        <dbReference type="Proteomes" id="UP000006866"/>
    </source>
</evidence>
<dbReference type="GO" id="GO:0046872">
    <property type="term" value="F:metal ion binding"/>
    <property type="evidence" value="ECO:0007669"/>
    <property type="project" value="UniProtKB-KW"/>
</dbReference>
<reference evidence="10 11" key="2">
    <citation type="journal article" date="2011" name="Stand. Genomic Sci.">
        <title>Complete genome sequence of the extremely halophilic Halanaerobium praevalens type strain (GSL).</title>
        <authorList>
            <person name="Ivanova N."/>
            <person name="Sikorski J."/>
            <person name="Chertkov O."/>
            <person name="Nolan M."/>
            <person name="Lucas S."/>
            <person name="Hammon N."/>
            <person name="Deshpande S."/>
            <person name="Cheng J.F."/>
            <person name="Tapia R."/>
            <person name="Han C."/>
            <person name="Goodwin L."/>
            <person name="Pitluck S."/>
            <person name="Huntemann M."/>
            <person name="Liolios K."/>
            <person name="Pagani I."/>
            <person name="Mavromatis K."/>
            <person name="Ovchinikova G."/>
            <person name="Pati A."/>
            <person name="Chen A."/>
            <person name="Palaniappan K."/>
            <person name="Land M."/>
            <person name="Hauser L."/>
            <person name="Brambilla E.M."/>
            <person name="Kannan K.P."/>
            <person name="Rohde M."/>
            <person name="Tindall B.J."/>
            <person name="Goker M."/>
            <person name="Detter J.C."/>
            <person name="Woyke T."/>
            <person name="Bristow J."/>
            <person name="Eisen J.A."/>
            <person name="Markowitz V."/>
            <person name="Hugenholtz P."/>
            <person name="Kyrpides N.C."/>
            <person name="Klenk H.P."/>
            <person name="Lapidus A."/>
        </authorList>
    </citation>
    <scope>NUCLEOTIDE SEQUENCE [LARGE SCALE GENOMIC DNA]</scope>
    <source>
        <strain evidence="11">ATCC 33744 / DSM 2228 / GSL</strain>
    </source>
</reference>
<evidence type="ECO:0000256" key="7">
    <source>
        <dbReference type="SAM" id="MobiDB-lite"/>
    </source>
</evidence>
<dbReference type="EMBL" id="CP002175">
    <property type="protein sequence ID" value="ADO77930.1"/>
    <property type="molecule type" value="Genomic_DNA"/>
</dbReference>
<dbReference type="AlphaFoldDB" id="E3DQL9"/>
<keyword evidence="3" id="KW-0547">Nucleotide-binding</keyword>
<feature type="domain" description="Phosphoribosylformylglycinamidine synthase linker" evidence="9">
    <location>
        <begin position="181"/>
        <end position="230"/>
    </location>
</feature>
<evidence type="ECO:0000313" key="10">
    <source>
        <dbReference type="EMBL" id="ADO77930.1"/>
    </source>
</evidence>
<evidence type="ECO:0000256" key="3">
    <source>
        <dbReference type="ARBA" id="ARBA00022741"/>
    </source>
</evidence>
<keyword evidence="6" id="KW-0460">Magnesium</keyword>
<dbReference type="HOGENOM" id="CLU_003100_2_0_9"/>
<dbReference type="EC" id="6.3.5.3" evidence="10"/>
<accession>E3DQL9</accession>
<dbReference type="GO" id="GO:0005524">
    <property type="term" value="F:ATP binding"/>
    <property type="evidence" value="ECO:0007669"/>
    <property type="project" value="UniProtKB-KW"/>
</dbReference>
<dbReference type="SMART" id="SM01211">
    <property type="entry name" value="GATase_5"/>
    <property type="match status" value="1"/>
</dbReference>
<protein>
    <submittedName>
        <fullName evidence="10">Phosphoribosylformylglycinamidine synthase</fullName>
        <ecNumber evidence="10">6.3.5.3</ecNumber>
    </submittedName>
</protein>
<dbReference type="InterPro" id="IPR036921">
    <property type="entry name" value="PurM-like_N_sf"/>
</dbReference>
<evidence type="ECO:0000256" key="6">
    <source>
        <dbReference type="ARBA" id="ARBA00022842"/>
    </source>
</evidence>
<feature type="domain" description="PurM-like C-terminal" evidence="8">
    <location>
        <begin position="445"/>
        <end position="594"/>
    </location>
</feature>
<dbReference type="NCBIfam" id="TIGR01857">
    <property type="entry name" value="FGAM-synthase"/>
    <property type="match status" value="1"/>
</dbReference>
<evidence type="ECO:0000259" key="8">
    <source>
        <dbReference type="Pfam" id="PF02769"/>
    </source>
</evidence>
<dbReference type="OrthoDB" id="9804441at2"/>
<dbReference type="GO" id="GO:0006164">
    <property type="term" value="P:purine nucleotide biosynthetic process"/>
    <property type="evidence" value="ECO:0007669"/>
    <property type="project" value="UniProtKB-KW"/>
</dbReference>
<dbReference type="InterPro" id="IPR036676">
    <property type="entry name" value="PurM-like_C_sf"/>
</dbReference>
<dbReference type="Pfam" id="PF02769">
    <property type="entry name" value="AIRS_C"/>
    <property type="match status" value="1"/>
</dbReference>
<dbReference type="SUPFAM" id="SSF55326">
    <property type="entry name" value="PurM N-terminal domain-like"/>
    <property type="match status" value="2"/>
</dbReference>
<dbReference type="InterPro" id="IPR041609">
    <property type="entry name" value="PurL_linker"/>
</dbReference>
<keyword evidence="1 10" id="KW-0436">Ligase</keyword>
<keyword evidence="2" id="KW-0479">Metal-binding</keyword>
<dbReference type="RefSeq" id="WP_014553947.1">
    <property type="nucleotide sequence ID" value="NC_017455.1"/>
</dbReference>
<dbReference type="PANTHER" id="PTHR10099:SF1">
    <property type="entry name" value="PHOSPHORIBOSYLFORMYLGLYCINAMIDINE SYNTHASE"/>
    <property type="match status" value="1"/>
</dbReference>
<keyword evidence="5" id="KW-0067">ATP-binding</keyword>
<dbReference type="eggNOG" id="COG0047">
    <property type="taxonomic scope" value="Bacteria"/>
</dbReference>
<dbReference type="KEGG" id="hpk:Hprae_1805"/>
<dbReference type="eggNOG" id="COG0046">
    <property type="taxonomic scope" value="Bacteria"/>
</dbReference>
<dbReference type="CDD" id="cd02204">
    <property type="entry name" value="PurL_repeat2"/>
    <property type="match status" value="1"/>
</dbReference>
<reference evidence="11" key="1">
    <citation type="submission" date="2010-10" db="EMBL/GenBank/DDBJ databases">
        <title>The complete genome of Halanaerobium praevalens DSM 2228.</title>
        <authorList>
            <consortium name="US DOE Joint Genome Institute (JGI-PGF)"/>
            <person name="Lucas S."/>
            <person name="Copeland A."/>
            <person name="Lapidus A."/>
            <person name="Glavina del Rio T."/>
            <person name="Dalin E."/>
            <person name="Tice H."/>
            <person name="Bruce D."/>
            <person name="Goodwin L."/>
            <person name="Pitluck S."/>
            <person name="Kyrpides N."/>
            <person name="Mavromatis K."/>
            <person name="Ivanova N."/>
            <person name="Ovchinnikova G."/>
            <person name="Chertkov O."/>
            <person name="Detter J.C."/>
            <person name="Han C."/>
            <person name="Larimer F."/>
            <person name="Land M."/>
            <person name="Hauser L."/>
            <person name="Markowitz V."/>
            <person name="Cheng J.-F."/>
            <person name="Hugenholtz P."/>
            <person name="Woyke T."/>
            <person name="Wu D."/>
            <person name="Tindall B."/>
            <person name="Pomrenke H.G."/>
            <person name="Brambilla E."/>
            <person name="Klenk H.-P."/>
            <person name="Eisen J.A."/>
        </authorList>
    </citation>
    <scope>NUCLEOTIDE SEQUENCE [LARGE SCALE GENOMIC DNA]</scope>
    <source>
        <strain evidence="11">ATCC 33744 / DSM 2228 / GSL</strain>
    </source>
</reference>
<evidence type="ECO:0000256" key="5">
    <source>
        <dbReference type="ARBA" id="ARBA00022840"/>
    </source>
</evidence>
<organism evidence="10 11">
    <name type="scientific">Halanaerobium praevalens (strain ATCC 33744 / DSM 2228 / GSL)</name>
    <dbReference type="NCBI Taxonomy" id="572479"/>
    <lineage>
        <taxon>Bacteria</taxon>
        <taxon>Bacillati</taxon>
        <taxon>Bacillota</taxon>
        <taxon>Clostridia</taxon>
        <taxon>Halanaerobiales</taxon>
        <taxon>Halanaerobiaceae</taxon>
        <taxon>Halanaerobium</taxon>
    </lineage>
</organism>
<dbReference type="SUPFAM" id="SSF56042">
    <property type="entry name" value="PurM C-terminal domain-like"/>
    <property type="match status" value="2"/>
</dbReference>
<evidence type="ECO:0000256" key="2">
    <source>
        <dbReference type="ARBA" id="ARBA00022723"/>
    </source>
</evidence>
<dbReference type="Pfam" id="PF18072">
    <property type="entry name" value="FGAR-AT_linker"/>
    <property type="match status" value="1"/>
</dbReference>
<feature type="region of interest" description="Disordered" evidence="7">
    <location>
        <begin position="460"/>
        <end position="483"/>
    </location>
</feature>
<keyword evidence="4" id="KW-0658">Purine biosynthesis</keyword>
<name>E3DQL9_HALPG</name>
<dbReference type="CDD" id="cd02203">
    <property type="entry name" value="PurL_repeat1"/>
    <property type="match status" value="1"/>
</dbReference>
<dbReference type="STRING" id="572479.Hprae_1805"/>
<sequence>MGAQIRRIFVEKKEGFAVEAEEIFSDFKESLGLDNLSSLRILNRYDLTNISESAYEEACKRILAELPVDLIYQEEIRVKAEAEIFAVEYLPGQYDQRADWAEQCIQILNEEQKPTVRVAQVFILEGDLTKKDIEKIKDYYINPIDSREAELKKPETLSRKHQKPAKVETVAEFIEAETEQLAAIRTEMRLAMNLADLKHCQRYFKNEEKRNPTITELRVLDTYWSDHCRHTTFLTKIEKVDIEADKFTEAIENAYQEYLKGRQKIYQNQKKDICLMDIALLGMKELRALGKLDDLEISNEVNAASIEINVDVDGQEQAWLLMFKNETHNHPTEIEPFGGAATCLGGAIRDPLSGRAYVYQAMRISGAADPRTPIEATLAGKLPQKKIVQEAANGYSSYGNQIGLATGMVRELYHQRFLAKHLELGAVVAAAPKENVFRGEALPTDKVILLGGKTGRDGCGGATGSSKVHNEDSIEASSAEVQKGNAPTERKIQRLFRKPKVTKKIKVCNDFGAGGVAVAIGELAAALEINLDAVPKKYEGLNGTELAISESQERMAVVVEADAVNEFIKLAAAENLEATVVAEVKANNRLIMKWQGEKIVDLSRDFLATNGASQKTKIKVCSPKAEKNYFKTAAVKRLQGKQTLKTKWLQNLADINIASQKGLVEKFDSSIGAGSVTMPFGGKYQLTPTQAMTAKIPLVQGQTKTGTIMSYGYDPNLACWSPFHGALYAVIESVAKIVAVGGDYSKIRLSLQEYFEKLGQEAERWGKPFSALLGAYKAQKEFGIPAIGGKDSMSGTFKELDVPPTLVSFAVDTVDVNNVISPEFKAAANKLIYLPVKRDQAEIPNIEKLQQNYSRVEKLIAAKKIKSAAAITVGGLAAAISKMSFGNQIGVEITANLKQEELFSPEYGALILELAGTEKAKELFSGLDYQILGKTIKPEVIKIKQLEIPLSQALKHWQEPLEKIYKTEALDSKKNTQPLKTQKKELLKLESSKAEKIYKAKIKIAKPKVLIPVFPGTNCEYDTARQFREAGAEVETFIFKNLKATLVEKSIIKMAALIKEAQIVAIPGGFSAGDEPDGSAKFIAAVFRNPQIKQAVKEHLKQRDGLMLGICNGFQALVQLGLLPTGEIKDLTKDSPTLTYNKIGRHVSQMVKTKIISNKSPWLSNLKVGDIHTIPVSHGEGRFVAQPELIKKLEEQGQIIAQYVDLAGEPTKQRPFNPNGSAAAIEAICSPDGRILGKMGHSERIGKNVAKNISGLKNQGIFQAGVDYFRK</sequence>
<dbReference type="GO" id="GO:0005737">
    <property type="term" value="C:cytoplasm"/>
    <property type="evidence" value="ECO:0007669"/>
    <property type="project" value="TreeGrafter"/>
</dbReference>
<dbReference type="FunFam" id="3.30.1330.10:FF:000013">
    <property type="entry name" value="Phosphoribosylformylglycinamidine synthase"/>
    <property type="match status" value="1"/>
</dbReference>